<accession>A0AB39UD49</accession>
<evidence type="ECO:0000256" key="4">
    <source>
        <dbReference type="ARBA" id="ARBA00022692"/>
    </source>
</evidence>
<dbReference type="Gene3D" id="3.40.50.300">
    <property type="entry name" value="P-loop containing nucleotide triphosphate hydrolases"/>
    <property type="match status" value="1"/>
</dbReference>
<keyword evidence="4 10" id="KW-0812">Transmembrane</keyword>
<dbReference type="PANTHER" id="PTHR24221">
    <property type="entry name" value="ATP-BINDING CASSETTE SUB-FAMILY B"/>
    <property type="match status" value="1"/>
</dbReference>
<dbReference type="InterPro" id="IPR003439">
    <property type="entry name" value="ABC_transporter-like_ATP-bd"/>
</dbReference>
<dbReference type="PROSITE" id="PS50929">
    <property type="entry name" value="ABC_TM1F"/>
    <property type="match status" value="1"/>
</dbReference>
<dbReference type="FunFam" id="3.40.50.300:FF:000299">
    <property type="entry name" value="ABC transporter ATP-binding protein/permease"/>
    <property type="match status" value="1"/>
</dbReference>
<reference evidence="13" key="1">
    <citation type="submission" date="2023-07" db="EMBL/GenBank/DDBJ databases">
        <title>Bifidobacterium aquikefiriaerophilum sp. nov. and Bifidobacterium eccum sp. nov., isolated from water kefir.</title>
        <authorList>
            <person name="Breselge S."/>
            <person name="Bellassi P."/>
            <person name="Barcenilla C."/>
            <person name="Alvarez-Ordonez A."/>
            <person name="Morelli L."/>
            <person name="Cotter P.D."/>
        </authorList>
    </citation>
    <scope>NUCLEOTIDE SEQUENCE</scope>
    <source>
        <strain evidence="15">WK012_4_13</strain>
        <strain evidence="14">WK013_4_14</strain>
        <strain evidence="13">WK048_4_13</strain>
    </source>
</reference>
<proteinExistence type="inferred from homology"/>
<dbReference type="Pfam" id="PF00005">
    <property type="entry name" value="ABC_tran"/>
    <property type="match status" value="1"/>
</dbReference>
<evidence type="ECO:0000256" key="7">
    <source>
        <dbReference type="ARBA" id="ARBA00022989"/>
    </source>
</evidence>
<name>A0AB39UD49_9BIFI</name>
<dbReference type="EMBL" id="CP129683">
    <property type="protein sequence ID" value="XDS51440.1"/>
    <property type="molecule type" value="Genomic_DNA"/>
</dbReference>
<dbReference type="InterPro" id="IPR036640">
    <property type="entry name" value="ABC1_TM_sf"/>
</dbReference>
<dbReference type="GO" id="GO:0034040">
    <property type="term" value="F:ATPase-coupled lipid transmembrane transporter activity"/>
    <property type="evidence" value="ECO:0007669"/>
    <property type="project" value="TreeGrafter"/>
</dbReference>
<feature type="domain" description="ABC transmembrane type-1" evidence="12">
    <location>
        <begin position="31"/>
        <end position="310"/>
    </location>
</feature>
<dbReference type="Gene3D" id="1.20.1560.10">
    <property type="entry name" value="ABC transporter type 1, transmembrane domain"/>
    <property type="match status" value="1"/>
</dbReference>
<dbReference type="PROSITE" id="PS50893">
    <property type="entry name" value="ABC_TRANSPORTER_2"/>
    <property type="match status" value="1"/>
</dbReference>
<dbReference type="PANTHER" id="PTHR24221:SF397">
    <property type="entry name" value="ABC TRANSPORTER, ATP-BINDING TRANSMEMBRANE PROTEIN"/>
    <property type="match status" value="1"/>
</dbReference>
<organism evidence="13">
    <name type="scientific">Bifidobacterium fermentum</name>
    <dbReference type="NCBI Taxonomy" id="3059035"/>
    <lineage>
        <taxon>Bacteria</taxon>
        <taxon>Bacillati</taxon>
        <taxon>Actinomycetota</taxon>
        <taxon>Actinomycetes</taxon>
        <taxon>Bifidobacteriales</taxon>
        <taxon>Bifidobacteriaceae</taxon>
        <taxon>Bifidobacterium</taxon>
    </lineage>
</organism>
<dbReference type="InterPro" id="IPR039421">
    <property type="entry name" value="Type_1_exporter"/>
</dbReference>
<keyword evidence="2" id="KW-0813">Transport</keyword>
<dbReference type="PROSITE" id="PS00211">
    <property type="entry name" value="ABC_TRANSPORTER_1"/>
    <property type="match status" value="1"/>
</dbReference>
<keyword evidence="6 13" id="KW-0067">ATP-binding</keyword>
<evidence type="ECO:0000256" key="9">
    <source>
        <dbReference type="ARBA" id="ARBA00061644"/>
    </source>
</evidence>
<dbReference type="SUPFAM" id="SSF52540">
    <property type="entry name" value="P-loop containing nucleoside triphosphate hydrolases"/>
    <property type="match status" value="1"/>
</dbReference>
<dbReference type="GO" id="GO:0016887">
    <property type="term" value="F:ATP hydrolysis activity"/>
    <property type="evidence" value="ECO:0007669"/>
    <property type="project" value="InterPro"/>
</dbReference>
<feature type="transmembrane region" description="Helical" evidence="10">
    <location>
        <begin position="66"/>
        <end position="85"/>
    </location>
</feature>
<dbReference type="InterPro" id="IPR017871">
    <property type="entry name" value="ABC_transporter-like_CS"/>
</dbReference>
<feature type="transmembrane region" description="Helical" evidence="10">
    <location>
        <begin position="261"/>
        <end position="292"/>
    </location>
</feature>
<evidence type="ECO:0000256" key="3">
    <source>
        <dbReference type="ARBA" id="ARBA00022475"/>
    </source>
</evidence>
<evidence type="ECO:0000256" key="10">
    <source>
        <dbReference type="SAM" id="Phobius"/>
    </source>
</evidence>
<dbReference type="GO" id="GO:0140359">
    <property type="term" value="F:ABC-type transporter activity"/>
    <property type="evidence" value="ECO:0007669"/>
    <property type="project" value="InterPro"/>
</dbReference>
<dbReference type="Pfam" id="PF00664">
    <property type="entry name" value="ABC_membrane"/>
    <property type="match status" value="1"/>
</dbReference>
<sequence>MQHDMKSTPRRHDLLHGIEQAAGTSTGVSTLILLYGLSAIAQGIAFVSAIPIMRHMLGGEPADPRAIVMFAACVVIAFVAHIIGLTKSSRVSVYAVCDRIVQRIGSKVTRIALGWFDATSAARVSEAISDDVQSLSHLGPVVLPGLISGMVTPLTVAVAALFIQPIVGILLLIVVPLAGACIFWSMKVLHRVHPLERDADLELSEVVLENAALQPVLRSSGQSGMRWDHLRDTVDNSTRMGIDRLKAEGRPSMFFQMGTQLCFAGALITATLAACFHGIDVAVFAVLCLLAIRCVEPLTLAVQYSDELYRDNQAVDAVHRILDAPELKEPDQSAKPESYDIRIDGMGFGYRKDAPIFSGANALIQPGGITALIGPSGAGKSTLAKLIARFWDVDEGSIAIGGIDVRDIGSENVMRSISFVFQNVFLFDTTIIENIRIGRPDATRDEIVAAAHAARLDDVIERLPHGWDSPVGQRGSLLSGGERQRVAIARALLKNSPILILDEITSALDNTNEKAILDTLHAYARDKTVVMIAHRHNAIRSASHVLEIDRGNVVVK</sequence>
<evidence type="ECO:0000259" key="11">
    <source>
        <dbReference type="PROSITE" id="PS50893"/>
    </source>
</evidence>
<dbReference type="KEGG" id="bfk:QN062_04550"/>
<dbReference type="EMBL" id="CP129682">
    <property type="protein sequence ID" value="XDS48372.1"/>
    <property type="molecule type" value="Genomic_DNA"/>
</dbReference>
<keyword evidence="3" id="KW-1003">Cell membrane</keyword>
<dbReference type="InterPro" id="IPR003593">
    <property type="entry name" value="AAA+_ATPase"/>
</dbReference>
<dbReference type="EMBL" id="CP129675">
    <property type="protein sequence ID" value="XDS46922.1"/>
    <property type="molecule type" value="Genomic_DNA"/>
</dbReference>
<evidence type="ECO:0000259" key="12">
    <source>
        <dbReference type="PROSITE" id="PS50929"/>
    </source>
</evidence>
<evidence type="ECO:0000256" key="6">
    <source>
        <dbReference type="ARBA" id="ARBA00022840"/>
    </source>
</evidence>
<feature type="transmembrane region" description="Helical" evidence="10">
    <location>
        <begin position="169"/>
        <end position="189"/>
    </location>
</feature>
<evidence type="ECO:0000313" key="13">
    <source>
        <dbReference type="EMBL" id="XDS46922.1"/>
    </source>
</evidence>
<protein>
    <submittedName>
        <fullName evidence="13">ABC transporter ATP-binding protein</fullName>
    </submittedName>
</protein>
<evidence type="ECO:0000256" key="8">
    <source>
        <dbReference type="ARBA" id="ARBA00023136"/>
    </source>
</evidence>
<feature type="transmembrane region" description="Helical" evidence="10">
    <location>
        <begin position="141"/>
        <end position="163"/>
    </location>
</feature>
<keyword evidence="5" id="KW-0547">Nucleotide-binding</keyword>
<dbReference type="InterPro" id="IPR011527">
    <property type="entry name" value="ABC1_TM_dom"/>
</dbReference>
<comment type="similarity">
    <text evidence="9">Belongs to the ABC transporter superfamily. Lipid exporter (TC 3.A.1.106) family.</text>
</comment>
<dbReference type="SUPFAM" id="SSF90123">
    <property type="entry name" value="ABC transporter transmembrane region"/>
    <property type="match status" value="1"/>
</dbReference>
<evidence type="ECO:0000256" key="2">
    <source>
        <dbReference type="ARBA" id="ARBA00022448"/>
    </source>
</evidence>
<dbReference type="SMART" id="SM00382">
    <property type="entry name" value="AAA"/>
    <property type="match status" value="1"/>
</dbReference>
<feature type="domain" description="ABC transporter" evidence="11">
    <location>
        <begin position="341"/>
        <end position="555"/>
    </location>
</feature>
<feature type="transmembrane region" description="Helical" evidence="10">
    <location>
        <begin position="21"/>
        <end position="46"/>
    </location>
</feature>
<dbReference type="InterPro" id="IPR027417">
    <property type="entry name" value="P-loop_NTPase"/>
</dbReference>
<dbReference type="AlphaFoldDB" id="A0AB39UD49"/>
<evidence type="ECO:0000256" key="5">
    <source>
        <dbReference type="ARBA" id="ARBA00022741"/>
    </source>
</evidence>
<dbReference type="RefSeq" id="WP_369342403.1">
    <property type="nucleotide sequence ID" value="NZ_CP129675.1"/>
</dbReference>
<evidence type="ECO:0000256" key="1">
    <source>
        <dbReference type="ARBA" id="ARBA00004651"/>
    </source>
</evidence>
<dbReference type="GO" id="GO:0005886">
    <property type="term" value="C:plasma membrane"/>
    <property type="evidence" value="ECO:0007669"/>
    <property type="project" value="UniProtKB-SubCell"/>
</dbReference>
<dbReference type="GO" id="GO:0005524">
    <property type="term" value="F:ATP binding"/>
    <property type="evidence" value="ECO:0007669"/>
    <property type="project" value="UniProtKB-KW"/>
</dbReference>
<comment type="subcellular location">
    <subcellularLocation>
        <location evidence="1">Cell membrane</location>
        <topology evidence="1">Multi-pass membrane protein</topology>
    </subcellularLocation>
</comment>
<evidence type="ECO:0000313" key="14">
    <source>
        <dbReference type="EMBL" id="XDS48372.1"/>
    </source>
</evidence>
<keyword evidence="7 10" id="KW-1133">Transmembrane helix</keyword>
<keyword evidence="8 10" id="KW-0472">Membrane</keyword>
<evidence type="ECO:0000313" key="15">
    <source>
        <dbReference type="EMBL" id="XDS51440.1"/>
    </source>
</evidence>
<gene>
    <name evidence="15" type="ORF">QN062_04550</name>
    <name evidence="14" type="ORF">QN216_08565</name>
    <name evidence="13" type="ORF">QN217_01900</name>
</gene>